<organism evidence="2 3">
    <name type="scientific">Actinoallomurus oryzae</name>
    <dbReference type="NCBI Taxonomy" id="502180"/>
    <lineage>
        <taxon>Bacteria</taxon>
        <taxon>Bacillati</taxon>
        <taxon>Actinomycetota</taxon>
        <taxon>Actinomycetes</taxon>
        <taxon>Streptosporangiales</taxon>
        <taxon>Thermomonosporaceae</taxon>
        <taxon>Actinoallomurus</taxon>
    </lineage>
</organism>
<comment type="caution">
    <text evidence="2">The sequence shown here is derived from an EMBL/GenBank/DDBJ whole genome shotgun (WGS) entry which is preliminary data.</text>
</comment>
<dbReference type="Proteomes" id="UP001500503">
    <property type="component" value="Unassembled WGS sequence"/>
</dbReference>
<gene>
    <name evidence="2" type="ORF">GCM10023191_005890</name>
</gene>
<proteinExistence type="predicted"/>
<evidence type="ECO:0008006" key="4">
    <source>
        <dbReference type="Google" id="ProtNLM"/>
    </source>
</evidence>
<dbReference type="Pfam" id="PF13148">
    <property type="entry name" value="DUF3987"/>
    <property type="match status" value="1"/>
</dbReference>
<evidence type="ECO:0000256" key="1">
    <source>
        <dbReference type="SAM" id="MobiDB-lite"/>
    </source>
</evidence>
<accession>A0ABP8P8U4</accession>
<dbReference type="InterPro" id="IPR025048">
    <property type="entry name" value="DUF3987"/>
</dbReference>
<feature type="compositionally biased region" description="Low complexity" evidence="1">
    <location>
        <begin position="181"/>
        <end position="191"/>
    </location>
</feature>
<sequence>MPADQEATYRTSMKALVLSLARLAEPTTLTFTPDAHDAITQLLADTEPRFRPDGDLAHMTDWGGKLVGATVRIAGLLHLAKHLRDGWNQPITADTFADAADIGEYFTTHAKAAYDAIGADPATADAKALLDWARNTGRTRFAARDAQPPLRARFKKITDLDPALRVLETHGWIRRLPTPPRTGRGRPAAPTYEVHPAALEANR</sequence>
<reference evidence="3" key="1">
    <citation type="journal article" date="2019" name="Int. J. Syst. Evol. Microbiol.">
        <title>The Global Catalogue of Microorganisms (GCM) 10K type strain sequencing project: providing services to taxonomists for standard genome sequencing and annotation.</title>
        <authorList>
            <consortium name="The Broad Institute Genomics Platform"/>
            <consortium name="The Broad Institute Genome Sequencing Center for Infectious Disease"/>
            <person name="Wu L."/>
            <person name="Ma J."/>
        </authorList>
    </citation>
    <scope>NUCLEOTIDE SEQUENCE [LARGE SCALE GENOMIC DNA]</scope>
    <source>
        <strain evidence="3">JCM 17933</strain>
    </source>
</reference>
<evidence type="ECO:0000313" key="3">
    <source>
        <dbReference type="Proteomes" id="UP001500503"/>
    </source>
</evidence>
<protein>
    <recommendedName>
        <fullName evidence="4">DUF3987 domain-containing protein</fullName>
    </recommendedName>
</protein>
<feature type="region of interest" description="Disordered" evidence="1">
    <location>
        <begin position="177"/>
        <end position="203"/>
    </location>
</feature>
<dbReference type="EMBL" id="BAABHF010000009">
    <property type="protein sequence ID" value="GAA4483765.1"/>
    <property type="molecule type" value="Genomic_DNA"/>
</dbReference>
<name>A0ABP8P8U4_9ACTN</name>
<keyword evidence="3" id="KW-1185">Reference proteome</keyword>
<evidence type="ECO:0000313" key="2">
    <source>
        <dbReference type="EMBL" id="GAA4483765.1"/>
    </source>
</evidence>